<gene>
    <name evidence="2" type="ORF">RXV79_24905</name>
</gene>
<evidence type="ECO:0000313" key="3">
    <source>
        <dbReference type="Proteomes" id="UP001303946"/>
    </source>
</evidence>
<dbReference type="InterPro" id="IPR052917">
    <property type="entry name" value="Stress-Dev_Protein"/>
</dbReference>
<organism evidence="2 3">
    <name type="scientific">Piscinibacter gummiphilus</name>
    <dbReference type="NCBI Taxonomy" id="946333"/>
    <lineage>
        <taxon>Bacteria</taxon>
        <taxon>Pseudomonadati</taxon>
        <taxon>Pseudomonadota</taxon>
        <taxon>Betaproteobacteria</taxon>
        <taxon>Burkholderiales</taxon>
        <taxon>Sphaerotilaceae</taxon>
        <taxon>Piscinibacter</taxon>
    </lineage>
</organism>
<protein>
    <submittedName>
        <fullName evidence="2">Pyridoxamine 5'-phosphate oxidase family protein</fullName>
    </submittedName>
</protein>
<dbReference type="Gene3D" id="2.30.110.10">
    <property type="entry name" value="Electron Transport, Fmn-binding Protein, Chain A"/>
    <property type="match status" value="1"/>
</dbReference>
<dbReference type="SUPFAM" id="SSF50475">
    <property type="entry name" value="FMN-binding split barrel"/>
    <property type="match status" value="1"/>
</dbReference>
<accession>A0ABZ0CZ41</accession>
<dbReference type="PANTHER" id="PTHR34818">
    <property type="entry name" value="PROTEIN BLI-3"/>
    <property type="match status" value="1"/>
</dbReference>
<feature type="domain" description="General stress protein FMN-binding split barrel" evidence="1">
    <location>
        <begin position="9"/>
        <end position="154"/>
    </location>
</feature>
<proteinExistence type="predicted"/>
<dbReference type="RefSeq" id="WP_316700813.1">
    <property type="nucleotide sequence ID" value="NZ_CP136336.1"/>
</dbReference>
<dbReference type="EMBL" id="CP136336">
    <property type="protein sequence ID" value="WOB08128.1"/>
    <property type="molecule type" value="Genomic_DNA"/>
</dbReference>
<dbReference type="Pfam" id="PF16242">
    <property type="entry name" value="Pyrid_ox_like"/>
    <property type="match status" value="1"/>
</dbReference>
<evidence type="ECO:0000259" key="1">
    <source>
        <dbReference type="Pfam" id="PF16242"/>
    </source>
</evidence>
<reference evidence="2 3" key="1">
    <citation type="submission" date="2023-10" db="EMBL/GenBank/DDBJ databases">
        <title>Bacteria for the degradation of biodegradable plastic PBAT(Polybutylene adipate terephthalate).</title>
        <authorList>
            <person name="Weon H.-Y."/>
            <person name="Yeon J."/>
        </authorList>
    </citation>
    <scope>NUCLEOTIDE SEQUENCE [LARGE SCALE GENOMIC DNA]</scope>
    <source>
        <strain evidence="2 3">SBD 7-3</strain>
    </source>
</reference>
<name>A0ABZ0CZ41_9BURK</name>
<evidence type="ECO:0000313" key="2">
    <source>
        <dbReference type="EMBL" id="WOB08128.1"/>
    </source>
</evidence>
<keyword evidence="3" id="KW-1185">Reference proteome</keyword>
<sequence length="168" mass="18948">MDDRDTSSREKLWDLIKDIKFAMFTTHHRNGHLHSRPMTTQNTKVDEDSSLWFFMSASGEPVADLRADPEVNVVYADPGDDSYVSVSGVARVVDNAAKKEQLWNKMNEAWFPQGPNDPDLALVQVQITHADYWDVKSSKLVQLIAMAKSAITGRPPHDLGTHGEVRMR</sequence>
<dbReference type="InterPro" id="IPR038725">
    <property type="entry name" value="YdaG_split_barrel_FMN-bd"/>
</dbReference>
<dbReference type="PANTHER" id="PTHR34818:SF1">
    <property type="entry name" value="PROTEIN BLI-3"/>
    <property type="match status" value="1"/>
</dbReference>
<dbReference type="InterPro" id="IPR012349">
    <property type="entry name" value="Split_barrel_FMN-bd"/>
</dbReference>
<dbReference type="Proteomes" id="UP001303946">
    <property type="component" value="Chromosome"/>
</dbReference>